<sequence>MYLFSAKTLAFYPEQMKEIYQEAGSLPADVIEVSDELRDKYNVQPSDNFKLGIDSKGLPAWVALSNDELVSRADAARKGLMQTANYFINGKQWPGKAAIGRLKGDELAQYNLWLDYLDALEAVDTSNAPDIDWPTSPSQPSH</sequence>
<organism evidence="1 2">
    <name type="scientific">Enterobacter asburiae</name>
    <dbReference type="NCBI Taxonomy" id="61645"/>
    <lineage>
        <taxon>Bacteria</taxon>
        <taxon>Pseudomonadati</taxon>
        <taxon>Pseudomonadota</taxon>
        <taxon>Gammaproteobacteria</taxon>
        <taxon>Enterobacterales</taxon>
        <taxon>Enterobacteriaceae</taxon>
        <taxon>Enterobacter</taxon>
        <taxon>Enterobacter cloacae complex</taxon>
    </lineage>
</organism>
<dbReference type="PANTHER" id="PTHR34413">
    <property type="entry name" value="PROPHAGE TAIL FIBER ASSEMBLY PROTEIN HOMOLOG TFAE-RELATED-RELATED"/>
    <property type="match status" value="1"/>
</dbReference>
<dbReference type="Proteomes" id="UP000533461">
    <property type="component" value="Unassembled WGS sequence"/>
</dbReference>
<gene>
    <name evidence="1" type="ORF">HV056_27750</name>
</gene>
<evidence type="ECO:0000313" key="1">
    <source>
        <dbReference type="EMBL" id="MBA8080233.1"/>
    </source>
</evidence>
<dbReference type="InterPro" id="IPR051220">
    <property type="entry name" value="TFA_Chaperone"/>
</dbReference>
<dbReference type="RefSeq" id="WP_182410929.1">
    <property type="nucleotide sequence ID" value="NZ_CAIZTE010000006.1"/>
</dbReference>
<name>A0A7W3DK25_ENTAS</name>
<dbReference type="EMBL" id="JABXRP010000015">
    <property type="protein sequence ID" value="MBA8080233.1"/>
    <property type="molecule type" value="Genomic_DNA"/>
</dbReference>
<dbReference type="PANTHER" id="PTHR34413:SF1">
    <property type="entry name" value="CYTOPLASMIC PROTEIN"/>
    <property type="match status" value="1"/>
</dbReference>
<dbReference type="AlphaFoldDB" id="A0A7W3DK25"/>
<protein>
    <submittedName>
        <fullName evidence="1">Tail fiber assembly protein</fullName>
    </submittedName>
</protein>
<reference evidence="1 2" key="1">
    <citation type="submission" date="2020-06" db="EMBL/GenBank/DDBJ databases">
        <title>REHAB project genomes.</title>
        <authorList>
            <person name="Shaw L.P."/>
        </authorList>
    </citation>
    <scope>NUCLEOTIDE SEQUENCE [LARGE SCALE GENOMIC DNA]</scope>
    <source>
        <strain evidence="1 2">RHBSTW-00074</strain>
    </source>
</reference>
<comment type="caution">
    <text evidence="1">The sequence shown here is derived from an EMBL/GenBank/DDBJ whole genome shotgun (WGS) entry which is preliminary data.</text>
</comment>
<dbReference type="InterPro" id="IPR003458">
    <property type="entry name" value="Phage_T4_Gp38_tail_assem"/>
</dbReference>
<proteinExistence type="predicted"/>
<accession>A0A7W3DK25</accession>
<evidence type="ECO:0000313" key="2">
    <source>
        <dbReference type="Proteomes" id="UP000533461"/>
    </source>
</evidence>
<dbReference type="Pfam" id="PF02413">
    <property type="entry name" value="Caudo_TAP"/>
    <property type="match status" value="1"/>
</dbReference>